<evidence type="ECO:0000313" key="2">
    <source>
        <dbReference type="Proteomes" id="UP000181790"/>
    </source>
</evidence>
<keyword evidence="2" id="KW-1185">Reference proteome</keyword>
<sequence>MDEKLTQLLEDSLLKVWSERDDEQRLRVMEQIYATDIVFYETNEGEAIKGHQAMDELIRKLQTQWPPEFVFTITSPVVINHGISHVSWTLGPAHGTPVASGMDIAVIEGGVIKGLYLYLDDPGH</sequence>
<comment type="caution">
    <text evidence="1">The sequence shown here is derived from an EMBL/GenBank/DDBJ whole genome shotgun (WGS) entry which is preliminary data.</text>
</comment>
<dbReference type="RefSeq" id="WP_071504858.1">
    <property type="nucleotide sequence ID" value="NZ_MORL01000012.1"/>
</dbReference>
<dbReference type="SUPFAM" id="SSF54427">
    <property type="entry name" value="NTF2-like"/>
    <property type="match status" value="1"/>
</dbReference>
<dbReference type="Gene3D" id="3.10.450.50">
    <property type="match status" value="1"/>
</dbReference>
<gene>
    <name evidence="1" type="ORF">BLX24_19380</name>
</gene>
<evidence type="ECO:0000313" key="1">
    <source>
        <dbReference type="EMBL" id="OIN57398.1"/>
    </source>
</evidence>
<protein>
    <recommendedName>
        <fullName evidence="3">SnoaL-like domain-containing protein</fullName>
    </recommendedName>
</protein>
<dbReference type="OrthoDB" id="2613830at2"/>
<reference evidence="1 2" key="1">
    <citation type="submission" date="2016-10" db="EMBL/GenBank/DDBJ databases">
        <title>Arsenicibacter rosenii gen. nov., sp. nov., an efficient arsenic-methylating bacterium isolated from an arsenic-contaminated paddy soil.</title>
        <authorList>
            <person name="Huang K."/>
        </authorList>
    </citation>
    <scope>NUCLEOTIDE SEQUENCE [LARGE SCALE GENOMIC DNA]</scope>
    <source>
        <strain evidence="1 2">SM-1</strain>
    </source>
</reference>
<dbReference type="Proteomes" id="UP000181790">
    <property type="component" value="Unassembled WGS sequence"/>
</dbReference>
<proteinExistence type="predicted"/>
<dbReference type="AlphaFoldDB" id="A0A1S2VHQ4"/>
<accession>A0A1S2VHQ4</accession>
<dbReference type="EMBL" id="MORL01000012">
    <property type="protein sequence ID" value="OIN57398.1"/>
    <property type="molecule type" value="Genomic_DNA"/>
</dbReference>
<name>A0A1S2VHQ4_9BACT</name>
<dbReference type="InterPro" id="IPR032710">
    <property type="entry name" value="NTF2-like_dom_sf"/>
</dbReference>
<evidence type="ECO:0008006" key="3">
    <source>
        <dbReference type="Google" id="ProtNLM"/>
    </source>
</evidence>
<organism evidence="1 2">
    <name type="scientific">Arsenicibacter rosenii</name>
    <dbReference type="NCBI Taxonomy" id="1750698"/>
    <lineage>
        <taxon>Bacteria</taxon>
        <taxon>Pseudomonadati</taxon>
        <taxon>Bacteroidota</taxon>
        <taxon>Cytophagia</taxon>
        <taxon>Cytophagales</taxon>
        <taxon>Spirosomataceae</taxon>
        <taxon>Arsenicibacter</taxon>
    </lineage>
</organism>